<dbReference type="NCBIfam" id="TIGR01643">
    <property type="entry name" value="YD_repeat_2x"/>
    <property type="match status" value="1"/>
</dbReference>
<dbReference type="EMBL" id="JNBY01000155">
    <property type="protein sequence ID" value="KDN81041.1"/>
    <property type="molecule type" value="Genomic_DNA"/>
</dbReference>
<keyword evidence="2" id="KW-0732">Signal</keyword>
<dbReference type="NCBIfam" id="TIGR03696">
    <property type="entry name" value="Rhs_assc_core"/>
    <property type="match status" value="1"/>
</dbReference>
<evidence type="ECO:0000256" key="2">
    <source>
        <dbReference type="SAM" id="SignalP"/>
    </source>
</evidence>
<dbReference type="eggNOG" id="COG3209">
    <property type="taxonomic scope" value="Bacteria"/>
</dbReference>
<dbReference type="InterPro" id="IPR031325">
    <property type="entry name" value="RHS_repeat"/>
</dbReference>
<dbReference type="NCBIfam" id="NF033679">
    <property type="entry name" value="DNRLRE_dom"/>
    <property type="match status" value="1"/>
</dbReference>
<dbReference type="InterPro" id="IPR022385">
    <property type="entry name" value="Rhs_assc_core"/>
</dbReference>
<dbReference type="InterPro" id="IPR006530">
    <property type="entry name" value="YD"/>
</dbReference>
<gene>
    <name evidence="3" type="ORF">KCH_71350</name>
</gene>
<name>A0A066YSH8_9ACTN</name>
<feature type="compositionally biased region" description="Polar residues" evidence="1">
    <location>
        <begin position="30"/>
        <end position="42"/>
    </location>
</feature>
<dbReference type="HOGENOM" id="CLU_000577_0_0_11"/>
<dbReference type="RefSeq" id="WP_051653731.1">
    <property type="nucleotide sequence ID" value="NZ_KK853997.1"/>
</dbReference>
<feature type="chain" id="PRO_5001631874" description="Sugar-binding protein" evidence="2">
    <location>
        <begin position="23"/>
        <end position="2072"/>
    </location>
</feature>
<feature type="signal peptide" evidence="2">
    <location>
        <begin position="1"/>
        <end position="22"/>
    </location>
</feature>
<dbReference type="PANTHER" id="PTHR32305">
    <property type="match status" value="1"/>
</dbReference>
<dbReference type="Gene3D" id="2.180.10.10">
    <property type="entry name" value="RHS repeat-associated core"/>
    <property type="match status" value="1"/>
</dbReference>
<sequence>MSAVLALAVSVSLLAGAENALAAPKPEKSGATQGAKNPQWATSAADVPSARVAARLSGQRVEALSERTETSTTWVNKDGSLTTELFAGPVRFQRDGQWTDVDLTLHQQPDGSVAPKAHPGGLKLAAPGGTRAKSFADSQAGKGEDRTLVTLGEGDQQVELQWRGGLPAPVLDGTKATYQDAISDGAADLVVEATRTGFEQYTVLKQRPAAAGYSYTMPLKATGLKAEAQADGSVLFTDRKTGEKRAVLPAPVMWDSTTVAEGSREHARRAKVDLKVVRRGENLDLVFTPDAAFLADPKTQYPVTVDPSTIALGNVFDTRVQKGETVDWSADTEIYWGNPGTKNADGSSREARAFINWNTAPIADALVTNATLSLWNFHSGNSDCAGYAWDVYDTGLASTASRWASQPAWNSKQASSNETAGRTGCQNDGWINADVTNLVQSWTSAKKPTAGMGLRAPDETSTKYWKEVNSSEAGTNVPKLTVTYNYRPRTGTDQQAGSPFHKDANGTWWVNSTTPTLRDTFVDPNNDKVDGTFQIFDNDTNAQVGNVLVSPYVASGQPASVTVPAGLLTNGRTYRFRTSPYDGMHYNNTWSPWAYFTVDTSAPSAPGAVTSTDYPSGQWVKGAGQAGVFTVTPPSGDQSALEWTLDGTNWTKVPTGGSTAPVNLTVTPDKAGTQTLQVRATDKAENKSEAVSYTFQVGAGGVISPNDGTRTAARLPLIAEADAAKYNAVSFSWRRSDADAWTTVPAADVTNGGSAVTWPVALNGGKSPALTWNATSTVNPDGTVQIRADFTGPNNAAVSSEGVKAVIDRKASGAATQQIGPGTVNLLTGDFTVSATDASFFGLTVGRTNSSRDPKAAASKDGQAPIFGPNWTSGVASEVSQSGYTEIRKTSNTSLDVVLAEGETIGFTANTAGNGWVPEPGSEALTLRGSFASGDFTLSDTDGTVTTFAKVDPAAATWTVTSTLLDGLANSTTTVISEKTVLGGKTLARPKYMIAPTSAATATACAADPATKGCRVLQFVYATATTATGSTNGTDFGDFAGQVSTIKLWATAPGAANATATDVAAYRYDLAGRLRQFWDPRLGTGAKTQYSYIEGTASDGALYAVLPPGMNGGYHMAYGNIAANPAAGDGMLTKVWTNTLAPGTNTVNGTANTTVVYGVPTSGSKAPEDLSVTAGATWGQTDLPTDATAVFPADQVPASHSGADLNAGDYTRATVNYLNASGRQVNTAAPGHRITTTEYDKWGNSVRTLTAANRELALGTTDAAKAQLADLGINNLPGRERAQLLSTTSVYSADGQRETENSGPLHRVTLAADVASGGATVAKAGTQTVARTRTVKTYDEGRPTDGTAKVKDQVTTTVTGGALRAWPEVFAETRTDKSVFDWALGVATQQIQDAGGLNLTTTTGYDNQGRVTSKSLPKSNGSDAGTTRTTYWSATGTGACAGRPEWADLICSTGPAGDITGGGANPAQLPVKTVQYGLFGQETQTDETAGGITRTTTTTPDAAGRPVTTTVTGGLGAAAPAVTTTYDPVTGKVTKQTSTGGGTLTKAYDALLRQTSYTDADGATTTTEYDALDRPTKVTDSAPSTTTYTYDTAVDPRGLATSVTDSVAGTFTARYDADGTAITQGLPGGYTMTDRRDPSGTAVNRTYVRDSDGAVLIADGVTETVHGQWATHTGTPGVTAAQSYAYDKAGRLTGVQDTSPDAVCTTRSYGFDNNTNRTSLATAVAARGTDCTTTGATTQTSSYDSADRLVNAGHTYDAFGRTTALPGSTVAYHNNDLVQQQTTGANRQTWTLDSSQRFRAWTTETSNAGTWTTNRTSTNHYGSDSDNPRWTGDNLGNFTRNVAGPAGDLAATTANGGTVTLQFANLHGDITLQLPLAGGAPAVLDHDEYGNPRQDQAAVRYGWLGAKQRAADTPAGLTLMGVRLYNPAAGRFLSVDPVYGGNANAYEYVHGDPLTKFDLDGRWCLIRNKGKGCWGATTWKNNKQTIITGVATAVVTGGCLAVTGGTGSAACLWAGGAVGGAIGYRFGVDQGRTWRGYAAASTINAVLTRYGGGSVKNFFRGTGRHRGSWSWF</sequence>
<feature type="region of interest" description="Disordered" evidence="1">
    <location>
        <begin position="1402"/>
        <end position="1429"/>
    </location>
</feature>
<keyword evidence="4" id="KW-1185">Reference proteome</keyword>
<comment type="caution">
    <text evidence="3">The sequence shown here is derived from an EMBL/GenBank/DDBJ whole genome shotgun (WGS) entry which is preliminary data.</text>
</comment>
<accession>A0A066YSH8</accession>
<feature type="region of interest" description="Disordered" evidence="1">
    <location>
        <begin position="23"/>
        <end position="46"/>
    </location>
</feature>
<feature type="compositionally biased region" description="Polar residues" evidence="1">
    <location>
        <begin position="1809"/>
        <end position="1825"/>
    </location>
</feature>
<evidence type="ECO:0000313" key="3">
    <source>
        <dbReference type="EMBL" id="KDN81041.1"/>
    </source>
</evidence>
<dbReference type="PATRIC" id="fig|1348663.4.peg.6901"/>
<evidence type="ECO:0008006" key="5">
    <source>
        <dbReference type="Google" id="ProtNLM"/>
    </source>
</evidence>
<evidence type="ECO:0000256" key="1">
    <source>
        <dbReference type="SAM" id="MobiDB-lite"/>
    </source>
</evidence>
<organism evidence="3 4">
    <name type="scientific">Kitasatospora cheerisanensis KCTC 2395</name>
    <dbReference type="NCBI Taxonomy" id="1348663"/>
    <lineage>
        <taxon>Bacteria</taxon>
        <taxon>Bacillati</taxon>
        <taxon>Actinomycetota</taxon>
        <taxon>Actinomycetes</taxon>
        <taxon>Kitasatosporales</taxon>
        <taxon>Streptomycetaceae</taxon>
        <taxon>Kitasatospora</taxon>
    </lineage>
</organism>
<reference evidence="3 4" key="1">
    <citation type="submission" date="2014-05" db="EMBL/GenBank/DDBJ databases">
        <title>Draft Genome Sequence of Kitasatospora cheerisanensis KCTC 2395.</title>
        <authorList>
            <person name="Nam D.H."/>
        </authorList>
    </citation>
    <scope>NUCLEOTIDE SEQUENCE [LARGE SCALE GENOMIC DNA]</scope>
    <source>
        <strain evidence="3 4">KCTC 2395</strain>
    </source>
</reference>
<proteinExistence type="predicted"/>
<protein>
    <recommendedName>
        <fullName evidence="5">Sugar-binding protein</fullName>
    </recommendedName>
</protein>
<dbReference type="PANTHER" id="PTHR32305:SF15">
    <property type="entry name" value="PROTEIN RHSA-RELATED"/>
    <property type="match status" value="1"/>
</dbReference>
<dbReference type="Proteomes" id="UP000027178">
    <property type="component" value="Unassembled WGS sequence"/>
</dbReference>
<feature type="region of interest" description="Disordered" evidence="1">
    <location>
        <begin position="1809"/>
        <end position="1828"/>
    </location>
</feature>
<dbReference type="Pfam" id="PF05593">
    <property type="entry name" value="RHS_repeat"/>
    <property type="match status" value="1"/>
</dbReference>
<dbReference type="InterPro" id="IPR050708">
    <property type="entry name" value="T6SS_VgrG/RHS"/>
</dbReference>
<evidence type="ECO:0000313" key="4">
    <source>
        <dbReference type="Proteomes" id="UP000027178"/>
    </source>
</evidence>